<evidence type="ECO:0000313" key="10">
    <source>
        <dbReference type="Proteomes" id="UP001595823"/>
    </source>
</evidence>
<evidence type="ECO:0000313" key="9">
    <source>
        <dbReference type="EMBL" id="MFC4336272.1"/>
    </source>
</evidence>
<comment type="function">
    <text evidence="2 7">Hydrolysis of 6-phosphogluconolactone to 6-phosphogluconate.</text>
</comment>
<feature type="domain" description="Glucosamine/galactosamine-6-phosphate isomerase" evidence="8">
    <location>
        <begin position="11"/>
        <end position="233"/>
    </location>
</feature>
<evidence type="ECO:0000256" key="5">
    <source>
        <dbReference type="ARBA" id="ARBA00013198"/>
    </source>
</evidence>
<organism evidence="9 10">
    <name type="scientific">Salininema proteolyticum</name>
    <dbReference type="NCBI Taxonomy" id="1607685"/>
    <lineage>
        <taxon>Bacteria</taxon>
        <taxon>Bacillati</taxon>
        <taxon>Actinomycetota</taxon>
        <taxon>Actinomycetes</taxon>
        <taxon>Glycomycetales</taxon>
        <taxon>Glycomycetaceae</taxon>
        <taxon>Salininema</taxon>
    </lineage>
</organism>
<comment type="similarity">
    <text evidence="4 7">Belongs to the glucosamine/galactosamine-6-phosphate isomerase family. 6-phosphogluconolactonase subfamily.</text>
</comment>
<keyword evidence="10" id="KW-1185">Reference proteome</keyword>
<dbReference type="Pfam" id="PF01182">
    <property type="entry name" value="Glucosamine_iso"/>
    <property type="match status" value="1"/>
</dbReference>
<evidence type="ECO:0000256" key="6">
    <source>
        <dbReference type="ARBA" id="ARBA00020337"/>
    </source>
</evidence>
<comment type="pathway">
    <text evidence="3 7">Carbohydrate degradation; pentose phosphate pathway; D-ribulose 5-phosphate from D-glucose 6-phosphate (oxidative stage): step 2/3.</text>
</comment>
<evidence type="ECO:0000256" key="3">
    <source>
        <dbReference type="ARBA" id="ARBA00004961"/>
    </source>
</evidence>
<name>A0ABV8U0Y2_9ACTN</name>
<evidence type="ECO:0000256" key="7">
    <source>
        <dbReference type="RuleBase" id="RU365095"/>
    </source>
</evidence>
<dbReference type="NCBIfam" id="TIGR01198">
    <property type="entry name" value="pgl"/>
    <property type="match status" value="1"/>
</dbReference>
<reference evidence="10" key="1">
    <citation type="journal article" date="2019" name="Int. J. Syst. Evol. Microbiol.">
        <title>The Global Catalogue of Microorganisms (GCM) 10K type strain sequencing project: providing services to taxonomists for standard genome sequencing and annotation.</title>
        <authorList>
            <consortium name="The Broad Institute Genomics Platform"/>
            <consortium name="The Broad Institute Genome Sequencing Center for Infectious Disease"/>
            <person name="Wu L."/>
            <person name="Ma J."/>
        </authorList>
    </citation>
    <scope>NUCLEOTIDE SEQUENCE [LARGE SCALE GENOMIC DNA]</scope>
    <source>
        <strain evidence="10">IBRC-M 10908</strain>
    </source>
</reference>
<gene>
    <name evidence="7 9" type="primary">pgl</name>
    <name evidence="9" type="ORF">ACFPET_13780</name>
</gene>
<dbReference type="GO" id="GO:0017057">
    <property type="term" value="F:6-phosphogluconolactonase activity"/>
    <property type="evidence" value="ECO:0007669"/>
    <property type="project" value="UniProtKB-EC"/>
</dbReference>
<dbReference type="InterPro" id="IPR006148">
    <property type="entry name" value="Glc/Gal-6P_isomerase"/>
</dbReference>
<keyword evidence="7 9" id="KW-0378">Hydrolase</keyword>
<proteinExistence type="inferred from homology"/>
<dbReference type="CDD" id="cd01400">
    <property type="entry name" value="6PGL"/>
    <property type="match status" value="1"/>
</dbReference>
<dbReference type="InterPro" id="IPR037171">
    <property type="entry name" value="NagB/RpiA_transferase-like"/>
</dbReference>
<dbReference type="PANTHER" id="PTHR11054">
    <property type="entry name" value="6-PHOSPHOGLUCONOLACTONASE"/>
    <property type="match status" value="1"/>
</dbReference>
<comment type="catalytic activity">
    <reaction evidence="1 7">
        <text>6-phospho-D-glucono-1,5-lactone + H2O = 6-phospho-D-gluconate + H(+)</text>
        <dbReference type="Rhea" id="RHEA:12556"/>
        <dbReference type="ChEBI" id="CHEBI:15377"/>
        <dbReference type="ChEBI" id="CHEBI:15378"/>
        <dbReference type="ChEBI" id="CHEBI:57955"/>
        <dbReference type="ChEBI" id="CHEBI:58759"/>
        <dbReference type="EC" id="3.1.1.31"/>
    </reaction>
</comment>
<evidence type="ECO:0000256" key="4">
    <source>
        <dbReference type="ARBA" id="ARBA00010662"/>
    </source>
</evidence>
<comment type="caution">
    <text evidence="9">The sequence shown here is derived from an EMBL/GenBank/DDBJ whole genome shotgun (WGS) entry which is preliminary data.</text>
</comment>
<dbReference type="SUPFAM" id="SSF100950">
    <property type="entry name" value="NagB/RpiA/CoA transferase-like"/>
    <property type="match status" value="1"/>
</dbReference>
<dbReference type="EMBL" id="JBHSDK010000018">
    <property type="protein sequence ID" value="MFC4336272.1"/>
    <property type="molecule type" value="Genomic_DNA"/>
</dbReference>
<evidence type="ECO:0000256" key="1">
    <source>
        <dbReference type="ARBA" id="ARBA00000832"/>
    </source>
</evidence>
<dbReference type="PANTHER" id="PTHR11054:SF0">
    <property type="entry name" value="6-PHOSPHOGLUCONOLACTONASE"/>
    <property type="match status" value="1"/>
</dbReference>
<dbReference type="EC" id="3.1.1.31" evidence="5 7"/>
<dbReference type="InterPro" id="IPR005900">
    <property type="entry name" value="6-phosphogluconolactonase_DevB"/>
</dbReference>
<dbReference type="RefSeq" id="WP_380622013.1">
    <property type="nucleotide sequence ID" value="NZ_JBHSDK010000018.1"/>
</dbReference>
<evidence type="ECO:0000259" key="8">
    <source>
        <dbReference type="Pfam" id="PF01182"/>
    </source>
</evidence>
<accession>A0ABV8U0Y2</accession>
<evidence type="ECO:0000256" key="2">
    <source>
        <dbReference type="ARBA" id="ARBA00002681"/>
    </source>
</evidence>
<dbReference type="InterPro" id="IPR039104">
    <property type="entry name" value="6PGL"/>
</dbReference>
<sequence>MNADRSVVVHPDATNLATATAARLINRLADAQADRKPAHVALTGGRVAADVYRHILDSRFRDTVDWGAVHFWWGDERFLPTGNKDRNETQAHEAFLDELRVDREHLHPMPSADTVDTVEESASVYAAELDAAGHGRGLPGFDLVLLGVGEDGHVASLFPGQESLKASDRTAVGVHDSPKPPSERTTLTFAALNSAEEVWVIASGAGKAEAVAAALEGGDVPAAEVRGRRHTRWLVDADAASELQKFEF</sequence>
<dbReference type="Gene3D" id="3.40.50.1360">
    <property type="match status" value="1"/>
</dbReference>
<dbReference type="Proteomes" id="UP001595823">
    <property type="component" value="Unassembled WGS sequence"/>
</dbReference>
<protein>
    <recommendedName>
        <fullName evidence="6 7">6-phosphogluconolactonase</fullName>
        <shortName evidence="7">6PGL</shortName>
        <ecNumber evidence="5 7">3.1.1.31</ecNumber>
    </recommendedName>
</protein>